<dbReference type="Pfam" id="PF14022">
    <property type="entry name" value="DUF4238"/>
    <property type="match status" value="1"/>
</dbReference>
<organism evidence="1">
    <name type="scientific">marine sediment metagenome</name>
    <dbReference type="NCBI Taxonomy" id="412755"/>
    <lineage>
        <taxon>unclassified sequences</taxon>
        <taxon>metagenomes</taxon>
        <taxon>ecological metagenomes</taxon>
    </lineage>
</organism>
<protein>
    <submittedName>
        <fullName evidence="1">Uncharacterized protein</fullName>
    </submittedName>
</protein>
<name>A0A0F9CME8_9ZZZZ</name>
<dbReference type="EMBL" id="LAZR01032643">
    <property type="protein sequence ID" value="KKL50319.1"/>
    <property type="molecule type" value="Genomic_DNA"/>
</dbReference>
<dbReference type="AlphaFoldDB" id="A0A0F9CME8"/>
<reference evidence="1" key="1">
    <citation type="journal article" date="2015" name="Nature">
        <title>Complex archaea that bridge the gap between prokaryotes and eukaryotes.</title>
        <authorList>
            <person name="Spang A."/>
            <person name="Saw J.H."/>
            <person name="Jorgensen S.L."/>
            <person name="Zaremba-Niedzwiedzka K."/>
            <person name="Martijn J."/>
            <person name="Lind A.E."/>
            <person name="van Eijk R."/>
            <person name="Schleper C."/>
            <person name="Guy L."/>
            <person name="Ettema T.J."/>
        </authorList>
    </citation>
    <scope>NUCLEOTIDE SEQUENCE</scope>
</reference>
<evidence type="ECO:0000313" key="1">
    <source>
        <dbReference type="EMBL" id="KKL50319.1"/>
    </source>
</evidence>
<proteinExistence type="predicted"/>
<comment type="caution">
    <text evidence="1">The sequence shown here is derived from an EMBL/GenBank/DDBJ whole genome shotgun (WGS) entry which is preliminary data.</text>
</comment>
<sequence>MDFLGKTEKIDLIRWILVQDCRTREYRIEIKQGIEALTERFLEIDFIPTTVPELLNKKYSIEYGGEPIRNLQMNMILRFEKLAPQLSNYHWYICVNDTKLPFYTSDHPIIKHNPYISSIQRITGKKAIASGIGYLTEGVHLAVPISPRLLIEIGNLSPIMKEPTPQFLKNE</sequence>
<accession>A0A0F9CME8</accession>
<dbReference type="InterPro" id="IPR025332">
    <property type="entry name" value="DUF4238"/>
</dbReference>
<gene>
    <name evidence="1" type="ORF">LCGC14_2306660</name>
</gene>